<organism evidence="6 7">
    <name type="scientific">Roseateles agri</name>
    <dbReference type="NCBI Taxonomy" id="3098619"/>
    <lineage>
        <taxon>Bacteria</taxon>
        <taxon>Pseudomonadati</taxon>
        <taxon>Pseudomonadota</taxon>
        <taxon>Betaproteobacteria</taxon>
        <taxon>Burkholderiales</taxon>
        <taxon>Sphaerotilaceae</taxon>
        <taxon>Roseateles</taxon>
    </lineage>
</organism>
<dbReference type="Pfam" id="PF03595">
    <property type="entry name" value="SLAC1"/>
    <property type="match status" value="1"/>
</dbReference>
<feature type="transmembrane region" description="Helical" evidence="5">
    <location>
        <begin position="85"/>
        <end position="105"/>
    </location>
</feature>
<feature type="transmembrane region" description="Helical" evidence="5">
    <location>
        <begin position="288"/>
        <end position="308"/>
    </location>
</feature>
<evidence type="ECO:0000256" key="4">
    <source>
        <dbReference type="ARBA" id="ARBA00023136"/>
    </source>
</evidence>
<feature type="transmembrane region" description="Helical" evidence="5">
    <location>
        <begin position="263"/>
        <end position="282"/>
    </location>
</feature>
<evidence type="ECO:0000313" key="6">
    <source>
        <dbReference type="EMBL" id="MDY0749079.1"/>
    </source>
</evidence>
<evidence type="ECO:0000313" key="7">
    <source>
        <dbReference type="Proteomes" id="UP001285263"/>
    </source>
</evidence>
<comment type="subcellular location">
    <subcellularLocation>
        <location evidence="1">Membrane</location>
        <topology evidence="1">Multi-pass membrane protein</topology>
    </subcellularLocation>
</comment>
<reference evidence="6 7" key="1">
    <citation type="submission" date="2023-11" db="EMBL/GenBank/DDBJ databases">
        <title>Paucibacter sp. nov., isolated from fresh soil in Korea.</title>
        <authorList>
            <person name="Le N.T.T."/>
        </authorList>
    </citation>
    <scope>NUCLEOTIDE SEQUENCE [LARGE SCALE GENOMIC DNA]</scope>
    <source>
        <strain evidence="6 7">R3-3</strain>
    </source>
</reference>
<keyword evidence="4 5" id="KW-0472">Membrane</keyword>
<feature type="transmembrane region" description="Helical" evidence="5">
    <location>
        <begin position="144"/>
        <end position="165"/>
    </location>
</feature>
<feature type="transmembrane region" description="Helical" evidence="5">
    <location>
        <begin position="171"/>
        <end position="191"/>
    </location>
</feature>
<dbReference type="InterPro" id="IPR004695">
    <property type="entry name" value="SLAC1/Mae1/Ssu1/TehA"/>
</dbReference>
<dbReference type="Gene3D" id="1.50.10.150">
    <property type="entry name" value="Voltage-dependent anion channel"/>
    <property type="match status" value="1"/>
</dbReference>
<keyword evidence="2 5" id="KW-0812">Transmembrane</keyword>
<evidence type="ECO:0000256" key="1">
    <source>
        <dbReference type="ARBA" id="ARBA00004141"/>
    </source>
</evidence>
<comment type="caution">
    <text evidence="6">The sequence shown here is derived from an EMBL/GenBank/DDBJ whole genome shotgun (WGS) entry which is preliminary data.</text>
</comment>
<evidence type="ECO:0000256" key="5">
    <source>
        <dbReference type="SAM" id="Phobius"/>
    </source>
</evidence>
<feature type="transmembrane region" description="Helical" evidence="5">
    <location>
        <begin position="40"/>
        <end position="64"/>
    </location>
</feature>
<dbReference type="EMBL" id="JAXCLA010000013">
    <property type="protein sequence ID" value="MDY0749079.1"/>
    <property type="molecule type" value="Genomic_DNA"/>
</dbReference>
<evidence type="ECO:0000256" key="3">
    <source>
        <dbReference type="ARBA" id="ARBA00022989"/>
    </source>
</evidence>
<gene>
    <name evidence="6" type="ORF">SNE35_31570</name>
</gene>
<sequence>MNKISDAGRRATGRYAAASLFGSVLGICGLGMAWRLAARIWLLPFEIGTALLVLAVTTWVGLLLQYGFQALRDWPAVLEELRHPITGGTPALVGISTLLIAISARADAPHVGAWIGVAGLAWHLCFSLWHTGTMWRGGLQSGDIAPTLYLPSVAGNFTGAGFLGSYGLPDWGWLFFGAGVFAWLSMESLVLQRIWHAAHSRSAMPTVGIQFAPPVVGGTALLLLKPDIPPAIILMLWGYSLFQMMVGLRLYRWLLAESYSSAYWSYTFGVASSAVCGCKLILLGSDPARTVGLLTFGFANLVVGSLLLRSAFDMVVRAVALLRQRRPVD</sequence>
<keyword evidence="7" id="KW-1185">Reference proteome</keyword>
<dbReference type="PANTHER" id="PTHR37955:SF1">
    <property type="entry name" value="DEP DOMAIN-CONTAINING PROTEIN"/>
    <property type="match status" value="1"/>
</dbReference>
<dbReference type="Proteomes" id="UP001285263">
    <property type="component" value="Unassembled WGS sequence"/>
</dbReference>
<feature type="transmembrane region" description="Helical" evidence="5">
    <location>
        <begin position="111"/>
        <end position="132"/>
    </location>
</feature>
<dbReference type="InterPro" id="IPR038665">
    <property type="entry name" value="Voltage-dep_anion_channel_sf"/>
</dbReference>
<feature type="transmembrane region" description="Helical" evidence="5">
    <location>
        <begin position="230"/>
        <end position="251"/>
    </location>
</feature>
<dbReference type="RefSeq" id="WP_320427076.1">
    <property type="nucleotide sequence ID" value="NZ_JAXCLA010000013.1"/>
</dbReference>
<dbReference type="PANTHER" id="PTHR37955">
    <property type="entry name" value="TELLURITE RESISTANCE PROTEIN TEHA"/>
    <property type="match status" value="1"/>
</dbReference>
<feature type="transmembrane region" description="Helical" evidence="5">
    <location>
        <begin position="12"/>
        <end position="34"/>
    </location>
</feature>
<keyword evidence="3 5" id="KW-1133">Transmembrane helix</keyword>
<dbReference type="InterPro" id="IPR052951">
    <property type="entry name" value="Tellurite_res_ion_channel"/>
</dbReference>
<proteinExistence type="predicted"/>
<name>A0ABU5DSF5_9BURK</name>
<accession>A0ABU5DSF5</accession>
<evidence type="ECO:0000256" key="2">
    <source>
        <dbReference type="ARBA" id="ARBA00022692"/>
    </source>
</evidence>
<protein>
    <submittedName>
        <fullName evidence="6">Dicarboxylate transporter/tellurite-resistance protein TehA</fullName>
    </submittedName>
</protein>